<dbReference type="Gene3D" id="3.90.320.10">
    <property type="match status" value="1"/>
</dbReference>
<reference evidence="1" key="1">
    <citation type="submission" date="2020-04" db="EMBL/GenBank/DDBJ databases">
        <authorList>
            <person name="Chiriac C."/>
            <person name="Salcher M."/>
            <person name="Ghai R."/>
            <person name="Kavagutti S V."/>
        </authorList>
    </citation>
    <scope>NUCLEOTIDE SEQUENCE</scope>
</reference>
<name>A0A6J5LPR7_9CAUD</name>
<dbReference type="SUPFAM" id="SSF52980">
    <property type="entry name" value="Restriction endonuclease-like"/>
    <property type="match status" value="1"/>
</dbReference>
<evidence type="ECO:0000313" key="1">
    <source>
        <dbReference type="EMBL" id="CAB4136258.1"/>
    </source>
</evidence>
<protein>
    <submittedName>
        <fullName evidence="1">Uncharacterized protein</fullName>
    </submittedName>
</protein>
<organism evidence="1">
    <name type="scientific">uncultured Caudovirales phage</name>
    <dbReference type="NCBI Taxonomy" id="2100421"/>
    <lineage>
        <taxon>Viruses</taxon>
        <taxon>Duplodnaviria</taxon>
        <taxon>Heunggongvirae</taxon>
        <taxon>Uroviricota</taxon>
        <taxon>Caudoviricetes</taxon>
        <taxon>Peduoviridae</taxon>
        <taxon>Maltschvirus</taxon>
        <taxon>Maltschvirus maltsch</taxon>
    </lineage>
</organism>
<dbReference type="InterPro" id="IPR011335">
    <property type="entry name" value="Restrct_endonuc-II-like"/>
</dbReference>
<dbReference type="EMBL" id="LR796313">
    <property type="protein sequence ID" value="CAB4136258.1"/>
    <property type="molecule type" value="Genomic_DNA"/>
</dbReference>
<sequence>MENILFRASGFYALMTESRGVVLTENQKQTLADYKLRDAGIGKPLTDKQKIDFEVLLSKENAKPELSDTAKRYIEKMWLFNEKGFYEELTSKYLEKGNFNENDGILLVSEVENSFYEKNAERKTIGNITGEADIVCTINGKKVIKDIKSSWSPMTFMNGDLSTIYEWQGRAYMYLYDADEFHLHYTLTDCPLHILENEKWKLRNKYGILDDENPIMQRLFKQLEQNLIFSNGNYTKEERVKTFKITRCKEKEALLLSKIPMAVNYYQSITLNQI</sequence>
<proteinExistence type="predicted"/>
<gene>
    <name evidence="1" type="ORF">UFOVP299_35</name>
</gene>
<accession>A0A6J5LPR7</accession>
<dbReference type="InterPro" id="IPR011604">
    <property type="entry name" value="PDDEXK-like_dom_sf"/>
</dbReference>